<dbReference type="OrthoDB" id="420513at2759"/>
<dbReference type="AlphaFoldDB" id="A0A1Q9CEL6"/>
<evidence type="ECO:0000313" key="1">
    <source>
        <dbReference type="EMBL" id="OLP81384.1"/>
    </source>
</evidence>
<keyword evidence="2" id="KW-1185">Reference proteome</keyword>
<evidence type="ECO:0000313" key="2">
    <source>
        <dbReference type="Proteomes" id="UP000186817"/>
    </source>
</evidence>
<dbReference type="Proteomes" id="UP000186817">
    <property type="component" value="Unassembled WGS sequence"/>
</dbReference>
<gene>
    <name evidence="1" type="ORF">AK812_SmicGene38079</name>
</gene>
<organism evidence="1 2">
    <name type="scientific">Symbiodinium microadriaticum</name>
    <name type="common">Dinoflagellate</name>
    <name type="synonym">Zooxanthella microadriatica</name>
    <dbReference type="NCBI Taxonomy" id="2951"/>
    <lineage>
        <taxon>Eukaryota</taxon>
        <taxon>Sar</taxon>
        <taxon>Alveolata</taxon>
        <taxon>Dinophyceae</taxon>
        <taxon>Suessiales</taxon>
        <taxon>Symbiodiniaceae</taxon>
        <taxon>Symbiodinium</taxon>
    </lineage>
</organism>
<dbReference type="EMBL" id="LSRX01001284">
    <property type="protein sequence ID" value="OLP81384.1"/>
    <property type="molecule type" value="Genomic_DNA"/>
</dbReference>
<accession>A0A1Q9CEL6</accession>
<proteinExistence type="predicted"/>
<protein>
    <submittedName>
        <fullName evidence="1">Uncharacterized protein</fullName>
    </submittedName>
</protein>
<name>A0A1Q9CEL6_SYMMI</name>
<comment type="caution">
    <text evidence="1">The sequence shown here is derived from an EMBL/GenBank/DDBJ whole genome shotgun (WGS) entry which is preliminary data.</text>
</comment>
<reference evidence="1 2" key="1">
    <citation type="submission" date="2016-02" db="EMBL/GenBank/DDBJ databases">
        <title>Genome analysis of coral dinoflagellate symbionts highlights evolutionary adaptations to a symbiotic lifestyle.</title>
        <authorList>
            <person name="Aranda M."/>
            <person name="Li Y."/>
            <person name="Liew Y.J."/>
            <person name="Baumgarten S."/>
            <person name="Simakov O."/>
            <person name="Wilson M."/>
            <person name="Piel J."/>
            <person name="Ashoor H."/>
            <person name="Bougouffa S."/>
            <person name="Bajic V.B."/>
            <person name="Ryu T."/>
            <person name="Ravasi T."/>
            <person name="Bayer T."/>
            <person name="Micklem G."/>
            <person name="Kim H."/>
            <person name="Bhak J."/>
            <person name="Lajeunesse T.C."/>
            <person name="Voolstra C.R."/>
        </authorList>
    </citation>
    <scope>NUCLEOTIDE SEQUENCE [LARGE SCALE GENOMIC DNA]</scope>
    <source>
        <strain evidence="1 2">CCMP2467</strain>
    </source>
</reference>
<sequence length="380" mass="40877">MSQYDSLIQKRKGQLAGRVFPASFDVQTGVQDSETCSLVASRLTDGFSSSGIVADSCLYPVRFTIEEGQFTTCPVGQGNRSAGSTLPPVASMTPGTELGAGGKKVKPSSEAPAAGVSISTKSPEASFDFLAWMRCDRDQRVRVVAPVHETCGNEDRTVRKARAKSFRRYGAYALTCGLRMFSWWFRTSLTASQRPLDAAGRNLALSHLSRHSMASLVPQKPSTPRPSCKAPRRRMVIAAIAPASPQQCRTRSKSSPAVLVEFPERATSPCSSILSHAMSDLQARRVQFEEAPEIILFLSADEGSDTVLSVVVEDEPEASQPSSPRTALPQTDETALAVPAVPPAPHDLCEGGLAELAAERRAAMLRKLFPDTVVPSSVRE</sequence>